<evidence type="ECO:0000256" key="4">
    <source>
        <dbReference type="ARBA" id="ARBA00022989"/>
    </source>
</evidence>
<keyword evidence="2 6" id="KW-0812">Transmembrane</keyword>
<evidence type="ECO:0000256" key="5">
    <source>
        <dbReference type="ARBA" id="ARBA00023136"/>
    </source>
</evidence>
<protein>
    <submittedName>
        <fullName evidence="7">Rod shape-determining protein RodA</fullName>
    </submittedName>
</protein>
<dbReference type="NCBIfam" id="TIGR02210">
    <property type="entry name" value="rodA_shape"/>
    <property type="match status" value="1"/>
</dbReference>
<comment type="subcellular location">
    <subcellularLocation>
        <location evidence="1">Membrane</location>
        <topology evidence="1">Multi-pass membrane protein</topology>
    </subcellularLocation>
</comment>
<name>A0A2T2WFL6_9FIRM</name>
<dbReference type="EMBL" id="PXYV01000044">
    <property type="protein sequence ID" value="PSR21035.1"/>
    <property type="molecule type" value="Genomic_DNA"/>
</dbReference>
<dbReference type="GO" id="GO:0051301">
    <property type="term" value="P:cell division"/>
    <property type="evidence" value="ECO:0007669"/>
    <property type="project" value="InterPro"/>
</dbReference>
<keyword evidence="5 6" id="KW-0472">Membrane</keyword>
<dbReference type="AlphaFoldDB" id="A0A2T2WFL6"/>
<accession>A0A2T2WFL6</accession>
<keyword evidence="4 6" id="KW-1133">Transmembrane helix</keyword>
<evidence type="ECO:0000256" key="3">
    <source>
        <dbReference type="ARBA" id="ARBA00022960"/>
    </source>
</evidence>
<proteinExistence type="predicted"/>
<feature type="transmembrane region" description="Helical" evidence="6">
    <location>
        <begin position="347"/>
        <end position="368"/>
    </location>
</feature>
<feature type="transmembrane region" description="Helical" evidence="6">
    <location>
        <begin position="12"/>
        <end position="33"/>
    </location>
</feature>
<evidence type="ECO:0000313" key="8">
    <source>
        <dbReference type="Proteomes" id="UP000241848"/>
    </source>
</evidence>
<feature type="transmembrane region" description="Helical" evidence="6">
    <location>
        <begin position="184"/>
        <end position="202"/>
    </location>
</feature>
<evidence type="ECO:0000256" key="2">
    <source>
        <dbReference type="ARBA" id="ARBA00022692"/>
    </source>
</evidence>
<feature type="transmembrane region" description="Helical" evidence="6">
    <location>
        <begin position="271"/>
        <end position="298"/>
    </location>
</feature>
<feature type="transmembrane region" description="Helical" evidence="6">
    <location>
        <begin position="310"/>
        <end position="327"/>
    </location>
</feature>
<feature type="transmembrane region" description="Helical" evidence="6">
    <location>
        <begin position="45"/>
        <end position="66"/>
    </location>
</feature>
<dbReference type="GO" id="GO:0032153">
    <property type="term" value="C:cell division site"/>
    <property type="evidence" value="ECO:0007669"/>
    <property type="project" value="TreeGrafter"/>
</dbReference>
<dbReference type="GO" id="GO:0008360">
    <property type="term" value="P:regulation of cell shape"/>
    <property type="evidence" value="ECO:0007669"/>
    <property type="project" value="UniProtKB-KW"/>
</dbReference>
<dbReference type="GO" id="GO:0015648">
    <property type="term" value="F:lipid-linked peptidoglycan transporter activity"/>
    <property type="evidence" value="ECO:0007669"/>
    <property type="project" value="TreeGrafter"/>
</dbReference>
<organism evidence="7 8">
    <name type="scientific">Sulfobacillus acidophilus</name>
    <dbReference type="NCBI Taxonomy" id="53633"/>
    <lineage>
        <taxon>Bacteria</taxon>
        <taxon>Bacillati</taxon>
        <taxon>Bacillota</taxon>
        <taxon>Clostridia</taxon>
        <taxon>Eubacteriales</taxon>
        <taxon>Clostridiales Family XVII. Incertae Sedis</taxon>
        <taxon>Sulfobacillus</taxon>
    </lineage>
</organism>
<dbReference type="Pfam" id="PF01098">
    <property type="entry name" value="FTSW_RODA_SPOVE"/>
    <property type="match status" value="1"/>
</dbReference>
<reference evidence="7 8" key="1">
    <citation type="journal article" date="2014" name="BMC Genomics">
        <title>Comparison of environmental and isolate Sulfobacillus genomes reveals diverse carbon, sulfur, nitrogen, and hydrogen metabolisms.</title>
        <authorList>
            <person name="Justice N.B."/>
            <person name="Norman A."/>
            <person name="Brown C.T."/>
            <person name="Singh A."/>
            <person name="Thomas B.C."/>
            <person name="Banfield J.F."/>
        </authorList>
    </citation>
    <scope>NUCLEOTIDE SEQUENCE [LARGE SCALE GENOMIC DNA]</scope>
    <source>
        <strain evidence="7">AMDSBA3</strain>
    </source>
</reference>
<evidence type="ECO:0000256" key="6">
    <source>
        <dbReference type="SAM" id="Phobius"/>
    </source>
</evidence>
<dbReference type="Proteomes" id="UP000241848">
    <property type="component" value="Unassembled WGS sequence"/>
</dbReference>
<dbReference type="InterPro" id="IPR011923">
    <property type="entry name" value="RodA/MrdB"/>
</dbReference>
<dbReference type="PANTHER" id="PTHR30474">
    <property type="entry name" value="CELL CYCLE PROTEIN"/>
    <property type="match status" value="1"/>
</dbReference>
<feature type="transmembrane region" description="Helical" evidence="6">
    <location>
        <begin position="160"/>
        <end position="177"/>
    </location>
</feature>
<keyword evidence="3" id="KW-0133">Cell shape</keyword>
<feature type="transmembrane region" description="Helical" evidence="6">
    <location>
        <begin position="78"/>
        <end position="97"/>
    </location>
</feature>
<gene>
    <name evidence="7" type="ORF">C7B45_12420</name>
</gene>
<comment type="caution">
    <text evidence="7">The sequence shown here is derived from an EMBL/GenBank/DDBJ whole genome shotgun (WGS) entry which is preliminary data.</text>
</comment>
<sequence>MQSYRRDFRLDRFMILLVVGLMAFSLVVIAYASRAVAPPTDPRYFVTRQAIWIVCGLLVLTVTTAVDYRRLKRWAPLIYWLSVGLLVVVLVRGHTVLGAQRWIQIGSVQVQPSEFATVALIVSLATHLDRQPGRNRWRDLGSALLHVGLPMLLILKQPDLGTALVVVAITVGMLYMAGVPWTQMLLFPAGLAAIIGWIYAHYQWSVPLPLLHPYQLDRLLIFLHPDASPYSVGFNVLQSRVTVGAGGVFGAGLGPNPSNLLGFLPEAHTDFVFAAVAELFGFVGVAVVLGVYIVLLGWGMAVATRAPDRFGLLLASGVVALLAFPVLESAGMVTGIMPVAGIPMPFISYGGSALVTDAAAVGLLLNVARRSRASTALLSIRDRLLRGSAPHADR</sequence>
<evidence type="ECO:0000313" key="7">
    <source>
        <dbReference type="EMBL" id="PSR21035.1"/>
    </source>
</evidence>
<dbReference type="GO" id="GO:0005886">
    <property type="term" value="C:plasma membrane"/>
    <property type="evidence" value="ECO:0007669"/>
    <property type="project" value="TreeGrafter"/>
</dbReference>
<evidence type="ECO:0000256" key="1">
    <source>
        <dbReference type="ARBA" id="ARBA00004141"/>
    </source>
</evidence>
<dbReference type="InterPro" id="IPR001182">
    <property type="entry name" value="FtsW/RodA"/>
</dbReference>